<name>A0A9N9S0D3_9DIPT</name>
<evidence type="ECO:0000256" key="2">
    <source>
        <dbReference type="ARBA" id="ARBA00008098"/>
    </source>
</evidence>
<dbReference type="PANTHER" id="PTHR21066">
    <property type="entry name" value="ODORANT-BINDING PROTEIN 59A-RELATED"/>
    <property type="match status" value="1"/>
</dbReference>
<dbReference type="PANTHER" id="PTHR21066:SF15">
    <property type="entry name" value="GH25962P-RELATED"/>
    <property type="match status" value="1"/>
</dbReference>
<accession>A0A9N9S0D3</accession>
<evidence type="ECO:0000313" key="6">
    <source>
        <dbReference type="Proteomes" id="UP001153620"/>
    </source>
</evidence>
<reference evidence="5" key="1">
    <citation type="submission" date="2022-01" db="EMBL/GenBank/DDBJ databases">
        <authorList>
            <person name="King R."/>
        </authorList>
    </citation>
    <scope>NUCLEOTIDE SEQUENCE</scope>
</reference>
<comment type="subcellular location">
    <subcellularLocation>
        <location evidence="1">Secreted</location>
    </subcellularLocation>
</comment>
<evidence type="ECO:0000256" key="4">
    <source>
        <dbReference type="ARBA" id="ARBA00022525"/>
    </source>
</evidence>
<evidence type="ECO:0000313" key="5">
    <source>
        <dbReference type="EMBL" id="CAG9806220.1"/>
    </source>
</evidence>
<organism evidence="5 6">
    <name type="scientific">Chironomus riparius</name>
    <dbReference type="NCBI Taxonomy" id="315576"/>
    <lineage>
        <taxon>Eukaryota</taxon>
        <taxon>Metazoa</taxon>
        <taxon>Ecdysozoa</taxon>
        <taxon>Arthropoda</taxon>
        <taxon>Hexapoda</taxon>
        <taxon>Insecta</taxon>
        <taxon>Pterygota</taxon>
        <taxon>Neoptera</taxon>
        <taxon>Endopterygota</taxon>
        <taxon>Diptera</taxon>
        <taxon>Nematocera</taxon>
        <taxon>Chironomoidea</taxon>
        <taxon>Chironomidae</taxon>
        <taxon>Chironominae</taxon>
        <taxon>Chironomus</taxon>
    </lineage>
</organism>
<dbReference type="InterPro" id="IPR052295">
    <property type="entry name" value="Odorant-binding_protein"/>
</dbReference>
<sequence length="163" mass="18685">MSKKKTEKECQILPKVSKPKLLECCALPDFFKSDVRETCVSECSDSDADQDPWCCMTTCAMEETELGSNGTINKASVKKYFYDIFISIEIRKMLDKTLTKCENESPDSQTEHCDHPEYGTILSCIHHELFKTCIMAKTDPICQKIKNFIKKCPSRKDELFDSK</sequence>
<gene>
    <name evidence="5" type="ORF">CHIRRI_LOCUS9081</name>
</gene>
<keyword evidence="4" id="KW-0964">Secreted</keyword>
<proteinExistence type="inferred from homology"/>
<evidence type="ECO:0000256" key="1">
    <source>
        <dbReference type="ARBA" id="ARBA00004613"/>
    </source>
</evidence>
<reference evidence="5" key="2">
    <citation type="submission" date="2022-10" db="EMBL/GenBank/DDBJ databases">
        <authorList>
            <consortium name="ENA_rothamsted_submissions"/>
            <consortium name="culmorum"/>
            <person name="King R."/>
        </authorList>
    </citation>
    <scope>NUCLEOTIDE SEQUENCE</scope>
</reference>
<protein>
    <submittedName>
        <fullName evidence="5">Uncharacterized protein</fullName>
    </submittedName>
</protein>
<dbReference type="OrthoDB" id="7962367at2759"/>
<dbReference type="Gene3D" id="1.10.238.270">
    <property type="match status" value="1"/>
</dbReference>
<dbReference type="AlphaFoldDB" id="A0A9N9S0D3"/>
<keyword evidence="6" id="KW-1185">Reference proteome</keyword>
<dbReference type="GO" id="GO:0005576">
    <property type="term" value="C:extracellular region"/>
    <property type="evidence" value="ECO:0007669"/>
    <property type="project" value="UniProtKB-SubCell"/>
</dbReference>
<dbReference type="EMBL" id="OU895878">
    <property type="protein sequence ID" value="CAG9806220.1"/>
    <property type="molecule type" value="Genomic_DNA"/>
</dbReference>
<comment type="similarity">
    <text evidence="2">Belongs to the PBP/GOBP family.</text>
</comment>
<evidence type="ECO:0000256" key="3">
    <source>
        <dbReference type="ARBA" id="ARBA00022448"/>
    </source>
</evidence>
<dbReference type="Proteomes" id="UP001153620">
    <property type="component" value="Chromosome 2"/>
</dbReference>
<keyword evidence="3" id="KW-0813">Transport</keyword>